<dbReference type="HOGENOM" id="CLU_015593_0_1_11"/>
<dbReference type="PANTHER" id="PTHR33392:SF6">
    <property type="entry name" value="POLYISOPRENYL-TEICHOIC ACID--PEPTIDOGLYCAN TEICHOIC ACID TRANSFERASE TAGU"/>
    <property type="match status" value="1"/>
</dbReference>
<dbReference type="AlphaFoldDB" id="A0A075JEA4"/>
<feature type="domain" description="Cell envelope-related transcriptional attenuator" evidence="4">
    <location>
        <begin position="154"/>
        <end position="341"/>
    </location>
</feature>
<reference evidence="5 6" key="1">
    <citation type="submission" date="2014-07" db="EMBL/GenBank/DDBJ databases">
        <title>Genome Sequencing of Dermacoccus nishinomiyaensis.</title>
        <authorList>
            <person name="Hong K.W."/>
            <person name="Chan K.G."/>
        </authorList>
    </citation>
    <scope>NUCLEOTIDE SEQUENCE [LARGE SCALE GENOMIC DNA]</scope>
    <source>
        <strain evidence="5 6">M25</strain>
    </source>
</reference>
<keyword evidence="3" id="KW-0812">Transmembrane</keyword>
<sequence length="459" mass="48987">MWTKRRTVGVILLLIAVIAGIALSIFLLSGNVLTGAANVLTSTGLKLALVALAAALVLWLTSIVLTARTTHTDGWSHRGDILFKAFTALMCLAVTMPLARAVSTVTVTQDAFGTMFIENGKGAASTKENAFKKKARVNLMLVGSDAGSDRTGIRTDSLMVASIDTHTGDTTLISIPRNWNYVPFPESNPLHKLYPNGFHCPERGAGDPCWMDAVWSEADTQHPELFPGEQYAGLNATRDVVQEIIGMPIDYSTVINLKGFQDLVDAMGGVDMTIPPGGIAIGGKIEGGAIVPGSITGRIPEGRQHLNGQQALWYSRSRVETGDGDRMRRQRCMVNALIDQTNPISLVNQFPSIMKVAKENILLDLPQSELPDLADLANTMKKGQTKSVNLAYPVISDSHPDYDKVRALIKKGMDRSTPAPKPKSSSSASSSTAPNSSSSSASTSSSSSDQAIDDTTATC</sequence>
<evidence type="ECO:0000313" key="5">
    <source>
        <dbReference type="EMBL" id="AIF40020.1"/>
    </source>
</evidence>
<feature type="compositionally biased region" description="Polar residues" evidence="2">
    <location>
        <begin position="449"/>
        <end position="459"/>
    </location>
</feature>
<dbReference type="PANTHER" id="PTHR33392">
    <property type="entry name" value="POLYISOPRENYL-TEICHOIC ACID--PEPTIDOGLYCAN TEICHOIC ACID TRANSFERASE TAGU"/>
    <property type="match status" value="1"/>
</dbReference>
<dbReference type="InterPro" id="IPR050922">
    <property type="entry name" value="LytR/CpsA/Psr_CW_biosynth"/>
</dbReference>
<accession>A0A075JEA4</accession>
<proteinExistence type="inferred from homology"/>
<keyword evidence="6" id="KW-1185">Reference proteome</keyword>
<feature type="transmembrane region" description="Helical" evidence="3">
    <location>
        <begin position="81"/>
        <end position="99"/>
    </location>
</feature>
<dbReference type="Gene3D" id="3.40.630.190">
    <property type="entry name" value="LCP protein"/>
    <property type="match status" value="1"/>
</dbReference>
<feature type="transmembrane region" description="Helical" evidence="3">
    <location>
        <begin position="7"/>
        <end position="27"/>
    </location>
</feature>
<keyword evidence="3" id="KW-0472">Membrane</keyword>
<evidence type="ECO:0000313" key="6">
    <source>
        <dbReference type="Proteomes" id="UP000027986"/>
    </source>
</evidence>
<dbReference type="KEGG" id="dni:HX89_02490"/>
<dbReference type="Proteomes" id="UP000027986">
    <property type="component" value="Chromosome"/>
</dbReference>
<dbReference type="eggNOG" id="COG1316">
    <property type="taxonomic scope" value="Bacteria"/>
</dbReference>
<dbReference type="EMBL" id="CP008889">
    <property type="protein sequence ID" value="AIF40020.1"/>
    <property type="molecule type" value="Genomic_DNA"/>
</dbReference>
<keyword evidence="3" id="KW-1133">Transmembrane helix</keyword>
<evidence type="ECO:0000256" key="3">
    <source>
        <dbReference type="SAM" id="Phobius"/>
    </source>
</evidence>
<dbReference type="Pfam" id="PF03816">
    <property type="entry name" value="LytR_cpsA_psr"/>
    <property type="match status" value="1"/>
</dbReference>
<protein>
    <recommendedName>
        <fullName evidence="4">Cell envelope-related transcriptional attenuator domain-containing protein</fullName>
    </recommendedName>
</protein>
<feature type="transmembrane region" description="Helical" evidence="3">
    <location>
        <begin position="47"/>
        <end position="69"/>
    </location>
</feature>
<dbReference type="InterPro" id="IPR004474">
    <property type="entry name" value="LytR_CpsA_psr"/>
</dbReference>
<evidence type="ECO:0000259" key="4">
    <source>
        <dbReference type="Pfam" id="PF03816"/>
    </source>
</evidence>
<comment type="similarity">
    <text evidence="1">Belongs to the LytR/CpsA/Psr (LCP) family.</text>
</comment>
<feature type="compositionally biased region" description="Low complexity" evidence="2">
    <location>
        <begin position="416"/>
        <end position="448"/>
    </location>
</feature>
<evidence type="ECO:0000256" key="2">
    <source>
        <dbReference type="SAM" id="MobiDB-lite"/>
    </source>
</evidence>
<dbReference type="NCBIfam" id="TIGR00350">
    <property type="entry name" value="lytR_cpsA_psr"/>
    <property type="match status" value="1"/>
</dbReference>
<feature type="region of interest" description="Disordered" evidence="2">
    <location>
        <begin position="410"/>
        <end position="459"/>
    </location>
</feature>
<organism evidence="5 6">
    <name type="scientific">Dermacoccus nishinomiyaensis</name>
    <dbReference type="NCBI Taxonomy" id="1274"/>
    <lineage>
        <taxon>Bacteria</taxon>
        <taxon>Bacillati</taxon>
        <taxon>Actinomycetota</taxon>
        <taxon>Actinomycetes</taxon>
        <taxon>Micrococcales</taxon>
        <taxon>Dermacoccaceae</taxon>
        <taxon>Dermacoccus</taxon>
    </lineage>
</organism>
<gene>
    <name evidence="5" type="ORF">HX89_02490</name>
</gene>
<name>A0A075JEA4_9MICO</name>
<evidence type="ECO:0000256" key="1">
    <source>
        <dbReference type="ARBA" id="ARBA00006068"/>
    </source>
</evidence>